<organism evidence="2 3">
    <name type="scientific">Undibacterium umbellatum</name>
    <dbReference type="NCBI Taxonomy" id="2762300"/>
    <lineage>
        <taxon>Bacteria</taxon>
        <taxon>Pseudomonadati</taxon>
        <taxon>Pseudomonadota</taxon>
        <taxon>Betaproteobacteria</taxon>
        <taxon>Burkholderiales</taxon>
        <taxon>Oxalobacteraceae</taxon>
        <taxon>Undibacterium</taxon>
    </lineage>
</organism>
<evidence type="ECO:0000313" key="3">
    <source>
        <dbReference type="Proteomes" id="UP000646911"/>
    </source>
</evidence>
<keyword evidence="1" id="KW-1133">Transmembrane helix</keyword>
<keyword evidence="1" id="KW-0812">Transmembrane</keyword>
<dbReference type="Proteomes" id="UP000646911">
    <property type="component" value="Unassembled WGS sequence"/>
</dbReference>
<comment type="caution">
    <text evidence="2">The sequence shown here is derived from an EMBL/GenBank/DDBJ whole genome shotgun (WGS) entry which is preliminary data.</text>
</comment>
<keyword evidence="1" id="KW-0472">Membrane</keyword>
<evidence type="ECO:0008006" key="4">
    <source>
        <dbReference type="Google" id="ProtNLM"/>
    </source>
</evidence>
<sequence>MAASTRVSLVLLIYLLLGGILFAIPIFVLILKNIPYRFELLAGFYVSLFFSNVIKNFMLGGGLDFRLSTQVNDMYGARLQGRAGRFVDLQCMSLLRVFGVWLVFPAAWSSRIIPQTDLFHAYGLSLDAWLDTSSAPSHDEKKRSTP</sequence>
<dbReference type="EMBL" id="JACOFX010000019">
    <property type="protein sequence ID" value="MBC3910762.1"/>
    <property type="molecule type" value="Genomic_DNA"/>
</dbReference>
<protein>
    <recommendedName>
        <fullName evidence="4">RDD domain-containing protein</fullName>
    </recommendedName>
</protein>
<dbReference type="RefSeq" id="WP_186956336.1">
    <property type="nucleotide sequence ID" value="NZ_JACOFX010000019.1"/>
</dbReference>
<proteinExistence type="predicted"/>
<reference evidence="2 3" key="1">
    <citation type="submission" date="2020-08" db="EMBL/GenBank/DDBJ databases">
        <title>Novel species isolated from subtropical streams in China.</title>
        <authorList>
            <person name="Lu H."/>
        </authorList>
    </citation>
    <scope>NUCLEOTIDE SEQUENCE [LARGE SCALE GENOMIC DNA]</scope>
    <source>
        <strain evidence="2 3">NL8W</strain>
    </source>
</reference>
<keyword evidence="3" id="KW-1185">Reference proteome</keyword>
<evidence type="ECO:0000256" key="1">
    <source>
        <dbReference type="SAM" id="Phobius"/>
    </source>
</evidence>
<gene>
    <name evidence="2" type="ORF">H8L47_24640</name>
</gene>
<feature type="transmembrane region" description="Helical" evidence="1">
    <location>
        <begin position="7"/>
        <end position="30"/>
    </location>
</feature>
<feature type="transmembrane region" description="Helical" evidence="1">
    <location>
        <begin position="42"/>
        <end position="65"/>
    </location>
</feature>
<evidence type="ECO:0000313" key="2">
    <source>
        <dbReference type="EMBL" id="MBC3910762.1"/>
    </source>
</evidence>
<accession>A0ABR6ZGB8</accession>
<name>A0ABR6ZGB8_9BURK</name>